<accession>A0A151PIA3</accession>
<reference evidence="1 2" key="1">
    <citation type="journal article" date="2012" name="Genome Biol.">
        <title>Sequencing three crocodilian genomes to illuminate the evolution of archosaurs and amniotes.</title>
        <authorList>
            <person name="St John J.A."/>
            <person name="Braun E.L."/>
            <person name="Isberg S.R."/>
            <person name="Miles L.G."/>
            <person name="Chong A.Y."/>
            <person name="Gongora J."/>
            <person name="Dalzell P."/>
            <person name="Moran C."/>
            <person name="Bed'hom B."/>
            <person name="Abzhanov A."/>
            <person name="Burgess S.C."/>
            <person name="Cooksey A.M."/>
            <person name="Castoe T.A."/>
            <person name="Crawford N.G."/>
            <person name="Densmore L.D."/>
            <person name="Drew J.C."/>
            <person name="Edwards S.V."/>
            <person name="Faircloth B.C."/>
            <person name="Fujita M.K."/>
            <person name="Greenwold M.J."/>
            <person name="Hoffmann F.G."/>
            <person name="Howard J.M."/>
            <person name="Iguchi T."/>
            <person name="Janes D.E."/>
            <person name="Khan S.Y."/>
            <person name="Kohno S."/>
            <person name="de Koning A.J."/>
            <person name="Lance S.L."/>
            <person name="McCarthy F.M."/>
            <person name="McCormack J.E."/>
            <person name="Merchant M.E."/>
            <person name="Peterson D.G."/>
            <person name="Pollock D.D."/>
            <person name="Pourmand N."/>
            <person name="Raney B.J."/>
            <person name="Roessler K.A."/>
            <person name="Sanford J.R."/>
            <person name="Sawyer R.H."/>
            <person name="Schmidt C.J."/>
            <person name="Triplett E.W."/>
            <person name="Tuberville T.D."/>
            <person name="Venegas-Anaya M."/>
            <person name="Howard J.T."/>
            <person name="Jarvis E.D."/>
            <person name="Guillette L.J.Jr."/>
            <person name="Glenn T.C."/>
            <person name="Green R.E."/>
            <person name="Ray D.A."/>
        </authorList>
    </citation>
    <scope>NUCLEOTIDE SEQUENCE [LARGE SCALE GENOMIC DNA]</scope>
    <source>
        <strain evidence="1">KSC_2009_1</strain>
    </source>
</reference>
<evidence type="ECO:0000313" key="1">
    <source>
        <dbReference type="EMBL" id="KYO48841.1"/>
    </source>
</evidence>
<dbReference type="Proteomes" id="UP000050525">
    <property type="component" value="Unassembled WGS sequence"/>
</dbReference>
<name>A0A151PIA3_ALLMI</name>
<evidence type="ECO:0000313" key="2">
    <source>
        <dbReference type="Proteomes" id="UP000050525"/>
    </source>
</evidence>
<dbReference type="EMBL" id="AKHW03000179">
    <property type="protein sequence ID" value="KYO48841.1"/>
    <property type="molecule type" value="Genomic_DNA"/>
</dbReference>
<protein>
    <submittedName>
        <fullName evidence="1">Uncharacterized protein</fullName>
    </submittedName>
</protein>
<organism evidence="1 2">
    <name type="scientific">Alligator mississippiensis</name>
    <name type="common">American alligator</name>
    <dbReference type="NCBI Taxonomy" id="8496"/>
    <lineage>
        <taxon>Eukaryota</taxon>
        <taxon>Metazoa</taxon>
        <taxon>Chordata</taxon>
        <taxon>Craniata</taxon>
        <taxon>Vertebrata</taxon>
        <taxon>Euteleostomi</taxon>
        <taxon>Archelosauria</taxon>
        <taxon>Archosauria</taxon>
        <taxon>Crocodylia</taxon>
        <taxon>Alligatoridae</taxon>
        <taxon>Alligatorinae</taxon>
        <taxon>Alligator</taxon>
    </lineage>
</organism>
<keyword evidence="2" id="KW-1185">Reference proteome</keyword>
<comment type="caution">
    <text evidence="1">The sequence shown here is derived from an EMBL/GenBank/DDBJ whole genome shotgun (WGS) entry which is preliminary data.</text>
</comment>
<proteinExistence type="predicted"/>
<gene>
    <name evidence="1" type="ORF">Y1Q_0004196</name>
</gene>
<sequence>MHRTQESPFPTKCSHHCTTCTMERVEQRVDRGRDKQILIPGLSVRCHGIQSLKVAISDNGKNKSIVLVHLKSQHKTTTFRLMVMAGNPVKIIVVTQ</sequence>
<dbReference type="AlphaFoldDB" id="A0A151PIA3"/>